<dbReference type="STRING" id="500633.CLOHIR_00456"/>
<sequence>MKITMLGTGNAMVTKCYNTTFVLTNGEKQLLVDGGGGNKIFNQLEDASIDWKNIKEIFVTHKHVDHVIGVIWMIRKICRSMKKGEYVGDVNIYAHGELCDIINSIAHMLLNKKETDFIGERVHIIPVEDGEEREIIGNKTVFFDIHSTKAKQFGFSMIYDNDKKLTCCGDEPYNEKEEKYAKNSDWLLHEAFCLYSEADKFKPYEKHHSTVKDACELATELGIKNILLYHTEDKNIANRKTMYYNEGKEFFSGNIAIPDDLETIEL</sequence>
<protein>
    <recommendedName>
        <fullName evidence="4">MBL fold metallo-hydrolase</fullName>
    </recommendedName>
</protein>
<dbReference type="SUPFAM" id="SSF56281">
    <property type="entry name" value="Metallo-hydrolase/oxidoreductase"/>
    <property type="match status" value="1"/>
</dbReference>
<accession>B6FX57</accession>
<keyword evidence="1" id="KW-0255">Endonuclease</keyword>
<reference evidence="2 3" key="2">
    <citation type="submission" date="2008-10" db="EMBL/GenBank/DDBJ databases">
        <title>Draft genome sequence of Clostridium hiranonis (DSM 13275).</title>
        <authorList>
            <person name="Sudarsanam P."/>
            <person name="Ley R."/>
            <person name="Guruge J."/>
            <person name="Turnbaugh P.J."/>
            <person name="Mahowald M."/>
            <person name="Liep D."/>
            <person name="Gordon J."/>
        </authorList>
    </citation>
    <scope>NUCLEOTIDE SEQUENCE [LARGE SCALE GENOMIC DNA]</scope>
    <source>
        <strain evidence="2 3">DSM 13275</strain>
    </source>
</reference>
<dbReference type="RefSeq" id="WP_006439378.1">
    <property type="nucleotide sequence ID" value="NZ_DS995355.1"/>
</dbReference>
<evidence type="ECO:0008006" key="4">
    <source>
        <dbReference type="Google" id="ProtNLM"/>
    </source>
</evidence>
<reference evidence="2 3" key="1">
    <citation type="submission" date="2008-09" db="EMBL/GenBank/DDBJ databases">
        <authorList>
            <person name="Fulton L."/>
            <person name="Clifton S."/>
            <person name="Fulton B."/>
            <person name="Xu J."/>
            <person name="Minx P."/>
            <person name="Pepin K.H."/>
            <person name="Johnson M."/>
            <person name="Thiruvilangam P."/>
            <person name="Bhonagiri V."/>
            <person name="Nash W.E."/>
            <person name="Mardis E.R."/>
            <person name="Wilson R.K."/>
        </authorList>
    </citation>
    <scope>NUCLEOTIDE SEQUENCE [LARGE SCALE GENOMIC DNA]</scope>
    <source>
        <strain evidence="2 3">DSM 13275</strain>
    </source>
</reference>
<dbReference type="PANTHER" id="PTHR46018:SF2">
    <property type="entry name" value="ZINC PHOSPHODIESTERASE ELAC PROTEIN 1"/>
    <property type="match status" value="1"/>
</dbReference>
<evidence type="ECO:0000256" key="1">
    <source>
        <dbReference type="ARBA" id="ARBA00022759"/>
    </source>
</evidence>
<keyword evidence="1" id="KW-0378">Hydrolase</keyword>
<dbReference type="EMBL" id="ABWP01000015">
    <property type="protein sequence ID" value="EEA85882.1"/>
    <property type="molecule type" value="Genomic_DNA"/>
</dbReference>
<evidence type="ECO:0000313" key="3">
    <source>
        <dbReference type="Proteomes" id="UP000003178"/>
    </source>
</evidence>
<dbReference type="InterPro" id="IPR036866">
    <property type="entry name" value="RibonucZ/Hydroxyglut_hydro"/>
</dbReference>
<keyword evidence="1" id="KW-0540">Nuclease</keyword>
<dbReference type="Gene3D" id="3.60.15.10">
    <property type="entry name" value="Ribonuclease Z/Hydroxyacylglutathione hydrolase-like"/>
    <property type="match status" value="1"/>
</dbReference>
<keyword evidence="3" id="KW-1185">Reference proteome</keyword>
<dbReference type="GO" id="GO:0042781">
    <property type="term" value="F:3'-tRNA processing endoribonuclease activity"/>
    <property type="evidence" value="ECO:0007669"/>
    <property type="project" value="TreeGrafter"/>
</dbReference>
<evidence type="ECO:0000313" key="2">
    <source>
        <dbReference type="EMBL" id="EEA85882.1"/>
    </source>
</evidence>
<dbReference type="eggNOG" id="COG1234">
    <property type="taxonomic scope" value="Bacteria"/>
</dbReference>
<dbReference type="Proteomes" id="UP000003178">
    <property type="component" value="Unassembled WGS sequence"/>
</dbReference>
<dbReference type="AlphaFoldDB" id="B6FX57"/>
<comment type="caution">
    <text evidence="2">The sequence shown here is derived from an EMBL/GenBank/DDBJ whole genome shotgun (WGS) entry which is preliminary data.</text>
</comment>
<dbReference type="PANTHER" id="PTHR46018">
    <property type="entry name" value="ZINC PHOSPHODIESTERASE ELAC PROTEIN 1"/>
    <property type="match status" value="1"/>
</dbReference>
<dbReference type="Pfam" id="PF23023">
    <property type="entry name" value="Anti-Pycsar_Apyc1"/>
    <property type="match status" value="1"/>
</dbReference>
<dbReference type="HOGENOM" id="CLU_1044874_0_0_9"/>
<dbReference type="OrthoDB" id="9803916at2"/>
<name>B6FX57_PEPHT</name>
<gene>
    <name evidence="2" type="ORF">CLOHIR_00456</name>
</gene>
<organism evidence="2 3">
    <name type="scientific">Peptacetobacter hiranonis (strain DSM 13275 / JCM 10541 / KCTC 15199 / TO-931)</name>
    <name type="common">Clostridium hiranonis</name>
    <dbReference type="NCBI Taxonomy" id="500633"/>
    <lineage>
        <taxon>Bacteria</taxon>
        <taxon>Bacillati</taxon>
        <taxon>Bacillota</taxon>
        <taxon>Clostridia</taxon>
        <taxon>Peptostreptococcales</taxon>
        <taxon>Peptostreptococcaceae</taxon>
        <taxon>Peptacetobacter</taxon>
    </lineage>
</organism>
<proteinExistence type="predicted"/>